<gene>
    <name evidence="2" type="ORF">JQM67_05450</name>
</gene>
<dbReference type="Proteomes" id="UP001299220">
    <property type="component" value="Unassembled WGS sequence"/>
</dbReference>
<name>A0ABS9CLK7_9FIRM</name>
<dbReference type="EMBL" id="JAFBIT010000001">
    <property type="protein sequence ID" value="MCF2652042.1"/>
    <property type="molecule type" value="Genomic_DNA"/>
</dbReference>
<dbReference type="RefSeq" id="WP_235323065.1">
    <property type="nucleotide sequence ID" value="NZ_JAFBIT010000001.1"/>
</dbReference>
<accession>A0ABS9CLK7</accession>
<protein>
    <recommendedName>
        <fullName evidence="1">DUF8091 domain-containing protein</fullName>
    </recommendedName>
</protein>
<feature type="domain" description="DUF8091" evidence="1">
    <location>
        <begin position="29"/>
        <end position="182"/>
    </location>
</feature>
<keyword evidence="3" id="KW-1185">Reference proteome</keyword>
<dbReference type="InterPro" id="IPR058404">
    <property type="entry name" value="DUF8091"/>
</dbReference>
<reference evidence="2 3" key="1">
    <citation type="submission" date="2020-12" db="EMBL/GenBank/DDBJ databases">
        <title>Whole genome sequences of gut porcine anaerobes.</title>
        <authorList>
            <person name="Kubasova T."/>
            <person name="Jahodarova E."/>
            <person name="Rychlik I."/>
        </authorList>
    </citation>
    <scope>NUCLEOTIDE SEQUENCE [LARGE SCALE GENOMIC DNA]</scope>
    <source>
        <strain evidence="2 3">An867</strain>
    </source>
</reference>
<evidence type="ECO:0000313" key="2">
    <source>
        <dbReference type="EMBL" id="MCF2652042.1"/>
    </source>
</evidence>
<comment type="caution">
    <text evidence="2">The sequence shown here is derived from an EMBL/GenBank/DDBJ whole genome shotgun (WGS) entry which is preliminary data.</text>
</comment>
<proteinExistence type="predicted"/>
<evidence type="ECO:0000259" key="1">
    <source>
        <dbReference type="Pfam" id="PF26351"/>
    </source>
</evidence>
<evidence type="ECO:0000313" key="3">
    <source>
        <dbReference type="Proteomes" id="UP001299220"/>
    </source>
</evidence>
<dbReference type="Pfam" id="PF26351">
    <property type="entry name" value="DUF8091"/>
    <property type="match status" value="1"/>
</dbReference>
<sequence>MDNERFQAARAAALGRTQGESGIGTLSEKALHAALKAYYEPDTESREIALGGFVADIVGEEGIIEIQTRGFDRLRAKLDAFLDAARVTVVYPIVEKRWLRWIDPETGEVSAPKKSPKKWIPFDVFPELYKIKPQLQHSNFRLRLVLLELTDYRYLDGYGQKKKIRASRGERVPEALLGEIDLTCPMDYLRLLPEKLEEPFTTKTLAKAVKRPVAHAQCAVNVLFSFGVLERVGREKNAYLYRRKILGE</sequence>
<organism evidence="2 3">
    <name type="scientific">Anaeromassilibacillus senegalensis</name>
    <dbReference type="NCBI Taxonomy" id="1673717"/>
    <lineage>
        <taxon>Bacteria</taxon>
        <taxon>Bacillati</taxon>
        <taxon>Bacillota</taxon>
        <taxon>Clostridia</taxon>
        <taxon>Eubacteriales</taxon>
        <taxon>Acutalibacteraceae</taxon>
        <taxon>Anaeromassilibacillus</taxon>
    </lineage>
</organism>